<evidence type="ECO:0000313" key="3">
    <source>
        <dbReference type="EMBL" id="TSK22476.1"/>
    </source>
</evidence>
<protein>
    <submittedName>
        <fullName evidence="3">Uncharacterized protein</fullName>
    </submittedName>
</protein>
<accession>A0A556TM94</accession>
<organism evidence="3 4">
    <name type="scientific">Bagarius yarrelli</name>
    <name type="common">Goonch</name>
    <name type="synonym">Bagrus yarrelli</name>
    <dbReference type="NCBI Taxonomy" id="175774"/>
    <lineage>
        <taxon>Eukaryota</taxon>
        <taxon>Metazoa</taxon>
        <taxon>Chordata</taxon>
        <taxon>Craniata</taxon>
        <taxon>Vertebrata</taxon>
        <taxon>Euteleostomi</taxon>
        <taxon>Actinopterygii</taxon>
        <taxon>Neopterygii</taxon>
        <taxon>Teleostei</taxon>
        <taxon>Ostariophysi</taxon>
        <taxon>Siluriformes</taxon>
        <taxon>Sisoridae</taxon>
        <taxon>Sisorinae</taxon>
        <taxon>Bagarius</taxon>
    </lineage>
</organism>
<dbReference type="Proteomes" id="UP000319801">
    <property type="component" value="Unassembled WGS sequence"/>
</dbReference>
<evidence type="ECO:0000313" key="4">
    <source>
        <dbReference type="Proteomes" id="UP000319801"/>
    </source>
</evidence>
<feature type="region of interest" description="Disordered" evidence="1">
    <location>
        <begin position="139"/>
        <end position="195"/>
    </location>
</feature>
<keyword evidence="2" id="KW-1133">Transmembrane helix</keyword>
<dbReference type="EMBL" id="VCAZ01000006">
    <property type="protein sequence ID" value="TSK22476.1"/>
    <property type="molecule type" value="Genomic_DNA"/>
</dbReference>
<dbReference type="AlphaFoldDB" id="A0A556TM94"/>
<comment type="caution">
    <text evidence="3">The sequence shown here is derived from an EMBL/GenBank/DDBJ whole genome shotgun (WGS) entry which is preliminary data.</text>
</comment>
<evidence type="ECO:0000256" key="2">
    <source>
        <dbReference type="SAM" id="Phobius"/>
    </source>
</evidence>
<evidence type="ECO:0000256" key="1">
    <source>
        <dbReference type="SAM" id="MobiDB-lite"/>
    </source>
</evidence>
<dbReference type="OrthoDB" id="8961221at2759"/>
<keyword evidence="2" id="KW-0472">Membrane</keyword>
<name>A0A556TM94_BAGYA</name>
<keyword evidence="2" id="KW-0812">Transmembrane</keyword>
<proteinExistence type="predicted"/>
<feature type="compositionally biased region" description="Polar residues" evidence="1">
    <location>
        <begin position="153"/>
        <end position="174"/>
    </location>
</feature>
<keyword evidence="4" id="KW-1185">Reference proteome</keyword>
<gene>
    <name evidence="3" type="ORF">Baya_1834</name>
</gene>
<feature type="transmembrane region" description="Helical" evidence="2">
    <location>
        <begin position="97"/>
        <end position="119"/>
    </location>
</feature>
<reference evidence="3 4" key="1">
    <citation type="journal article" date="2019" name="Genome Biol. Evol.">
        <title>Whole-Genome Sequencing of the Giant Devil Catfish, Bagarius yarrelli.</title>
        <authorList>
            <person name="Jiang W."/>
            <person name="Lv Y."/>
            <person name="Cheng L."/>
            <person name="Yang K."/>
            <person name="Chao B."/>
            <person name="Wang X."/>
            <person name="Li Y."/>
            <person name="Pan X."/>
            <person name="You X."/>
            <person name="Zhang Y."/>
            <person name="Yang J."/>
            <person name="Li J."/>
            <person name="Zhang X."/>
            <person name="Liu S."/>
            <person name="Sun C."/>
            <person name="Yang J."/>
            <person name="Shi Q."/>
        </authorList>
    </citation>
    <scope>NUCLEOTIDE SEQUENCE [LARGE SCALE GENOMIC DNA]</scope>
    <source>
        <strain evidence="3">JWS20170419001</strain>
        <tissue evidence="3">Muscle</tissue>
    </source>
</reference>
<sequence>MAAKPTWCDLSYSEDRTLDPGVFCQIVVLGTLLEPMLAETFNTTDAFITATPELQTQNPADRNHSLDVSNATGVYDVNMTRSENSTISGTQMPPVEVYVIVLILVIVGVAVIGIIFFCVKSNRKRFSVDVHAKHEDAQIPLASVEPEMCDRSQAPTDGDQQLTESPAKSQTSESPAEKKSVPNIVDDADPTASTKTSVETLNDVLNENNSNNNPGADLKKAPATAAFLHLGGKSNEYRGECGVAIMLTQEWRLN</sequence>